<dbReference type="EMBL" id="KB206455">
    <property type="protein sequence ID" value="ELP91643.1"/>
    <property type="molecule type" value="Genomic_DNA"/>
</dbReference>
<proteinExistence type="predicted"/>
<dbReference type="Gene3D" id="3.40.30.10">
    <property type="entry name" value="Glutaredoxin"/>
    <property type="match status" value="1"/>
</dbReference>
<organism evidence="2 3">
    <name type="scientific">Entamoeba invadens IP1</name>
    <dbReference type="NCBI Taxonomy" id="370355"/>
    <lineage>
        <taxon>Eukaryota</taxon>
        <taxon>Amoebozoa</taxon>
        <taxon>Evosea</taxon>
        <taxon>Archamoebae</taxon>
        <taxon>Mastigamoebida</taxon>
        <taxon>Entamoebidae</taxon>
        <taxon>Entamoeba</taxon>
    </lineage>
</organism>
<dbReference type="Pfam" id="PF00085">
    <property type="entry name" value="Thioredoxin"/>
    <property type="match status" value="1"/>
</dbReference>
<evidence type="ECO:0000259" key="1">
    <source>
        <dbReference type="Pfam" id="PF00085"/>
    </source>
</evidence>
<gene>
    <name evidence="2" type="ORF">EIN_206300</name>
</gene>
<sequence>MDQKMCLESQVVMVSTEEHLLSIMNKSSKVVLDFFAFWSNPINTVERIQNIANTHTDIQFILINAEESFDLLQHYVVSDLPTLIFFVNGVEEARVCEPPDEAINKLLSH</sequence>
<dbReference type="OMA" id="ANTHTDI"/>
<dbReference type="RefSeq" id="XP_004258414.1">
    <property type="nucleotide sequence ID" value="XM_004258366.1"/>
</dbReference>
<dbReference type="SUPFAM" id="SSF52833">
    <property type="entry name" value="Thioredoxin-like"/>
    <property type="match status" value="1"/>
</dbReference>
<accession>A0A0A1UFH2</accession>
<dbReference type="Proteomes" id="UP000014680">
    <property type="component" value="Unassembled WGS sequence"/>
</dbReference>
<evidence type="ECO:0000313" key="2">
    <source>
        <dbReference type="EMBL" id="ELP91643.1"/>
    </source>
</evidence>
<name>A0A0A1UFH2_ENTIV</name>
<keyword evidence="3" id="KW-1185">Reference proteome</keyword>
<dbReference type="InterPro" id="IPR036249">
    <property type="entry name" value="Thioredoxin-like_sf"/>
</dbReference>
<feature type="domain" description="Thioredoxin" evidence="1">
    <location>
        <begin position="11"/>
        <end position="103"/>
    </location>
</feature>
<dbReference type="InterPro" id="IPR013766">
    <property type="entry name" value="Thioredoxin_domain"/>
</dbReference>
<dbReference type="CDD" id="cd02947">
    <property type="entry name" value="TRX_family"/>
    <property type="match status" value="1"/>
</dbReference>
<dbReference type="OrthoDB" id="415696at2759"/>
<dbReference type="AlphaFoldDB" id="A0A0A1UFH2"/>
<reference evidence="2 3" key="1">
    <citation type="submission" date="2012-10" db="EMBL/GenBank/DDBJ databases">
        <authorList>
            <person name="Zafar N."/>
            <person name="Inman J."/>
            <person name="Hall N."/>
            <person name="Lorenzi H."/>
            <person name="Caler E."/>
        </authorList>
    </citation>
    <scope>NUCLEOTIDE SEQUENCE [LARGE SCALE GENOMIC DNA]</scope>
    <source>
        <strain evidence="2 3">IP1</strain>
    </source>
</reference>
<dbReference type="VEuPathDB" id="AmoebaDB:EIN_206300"/>
<dbReference type="KEGG" id="eiv:EIN_206300"/>
<protein>
    <recommendedName>
        <fullName evidence="1">Thioredoxin domain-containing protein</fullName>
    </recommendedName>
</protein>
<evidence type="ECO:0000313" key="3">
    <source>
        <dbReference type="Proteomes" id="UP000014680"/>
    </source>
</evidence>
<dbReference type="GeneID" id="14890663"/>